<dbReference type="HOGENOM" id="CLU_1993830_0_0_1"/>
<feature type="region of interest" description="Disordered" evidence="1">
    <location>
        <begin position="85"/>
        <end position="125"/>
    </location>
</feature>
<protein>
    <submittedName>
        <fullName evidence="2">Uncharacterized protein</fullName>
    </submittedName>
</protein>
<gene>
    <name evidence="2" type="ORF">RirG_031880</name>
</gene>
<dbReference type="Proteomes" id="UP000022910">
    <property type="component" value="Unassembled WGS sequence"/>
</dbReference>
<name>A0A015KAH6_RHIIW</name>
<dbReference type="AlphaFoldDB" id="A0A015KAH6"/>
<evidence type="ECO:0000313" key="2">
    <source>
        <dbReference type="EMBL" id="EXX76580.1"/>
    </source>
</evidence>
<feature type="compositionally biased region" description="Basic and acidic residues" evidence="1">
    <location>
        <begin position="25"/>
        <end position="43"/>
    </location>
</feature>
<sequence length="125" mass="13193">MSPWAALRCICACVWRGAPSRKVGRARERLQGHESKLNRRGDGLHAAPASGPPWWNSRGCCVAYAACMPVKIGCSPVPCTACSTRRHGASSMGDGRGRVRGPGGGTRAISGRGQDSVSEVCSRAW</sequence>
<keyword evidence="3" id="KW-1185">Reference proteome</keyword>
<accession>A0A015KAH6</accession>
<feature type="region of interest" description="Disordered" evidence="1">
    <location>
        <begin position="24"/>
        <end position="48"/>
    </location>
</feature>
<evidence type="ECO:0000256" key="1">
    <source>
        <dbReference type="SAM" id="MobiDB-lite"/>
    </source>
</evidence>
<dbReference type="EMBL" id="JEMT01012104">
    <property type="protein sequence ID" value="EXX76580.1"/>
    <property type="molecule type" value="Genomic_DNA"/>
</dbReference>
<comment type="caution">
    <text evidence="2">The sequence shown here is derived from an EMBL/GenBank/DDBJ whole genome shotgun (WGS) entry which is preliminary data.</text>
</comment>
<evidence type="ECO:0000313" key="3">
    <source>
        <dbReference type="Proteomes" id="UP000022910"/>
    </source>
</evidence>
<proteinExistence type="predicted"/>
<reference evidence="2 3" key="1">
    <citation type="submission" date="2014-02" db="EMBL/GenBank/DDBJ databases">
        <title>Single nucleus genome sequencing reveals high similarity among nuclei of an endomycorrhizal fungus.</title>
        <authorList>
            <person name="Lin K."/>
            <person name="Geurts R."/>
            <person name="Zhang Z."/>
            <person name="Limpens E."/>
            <person name="Saunders D.G."/>
            <person name="Mu D."/>
            <person name="Pang E."/>
            <person name="Cao H."/>
            <person name="Cha H."/>
            <person name="Lin T."/>
            <person name="Zhou Q."/>
            <person name="Shang Y."/>
            <person name="Li Y."/>
            <person name="Ivanov S."/>
            <person name="Sharma T."/>
            <person name="Velzen R.V."/>
            <person name="Ruijter N.D."/>
            <person name="Aanen D.K."/>
            <person name="Win J."/>
            <person name="Kamoun S."/>
            <person name="Bisseling T."/>
            <person name="Huang S."/>
        </authorList>
    </citation>
    <scope>NUCLEOTIDE SEQUENCE [LARGE SCALE GENOMIC DNA]</scope>
    <source>
        <strain evidence="3">DAOM197198w</strain>
    </source>
</reference>
<organism evidence="2 3">
    <name type="scientific">Rhizophagus irregularis (strain DAOM 197198w)</name>
    <name type="common">Glomus intraradices</name>
    <dbReference type="NCBI Taxonomy" id="1432141"/>
    <lineage>
        <taxon>Eukaryota</taxon>
        <taxon>Fungi</taxon>
        <taxon>Fungi incertae sedis</taxon>
        <taxon>Mucoromycota</taxon>
        <taxon>Glomeromycotina</taxon>
        <taxon>Glomeromycetes</taxon>
        <taxon>Glomerales</taxon>
        <taxon>Glomeraceae</taxon>
        <taxon>Rhizophagus</taxon>
    </lineage>
</organism>